<feature type="domain" description="HTH lysR-type" evidence="6">
    <location>
        <begin position="25"/>
        <end position="82"/>
    </location>
</feature>
<dbReference type="SUPFAM" id="SSF46785">
    <property type="entry name" value="Winged helix' DNA-binding domain"/>
    <property type="match status" value="1"/>
</dbReference>
<dbReference type="SUPFAM" id="SSF53850">
    <property type="entry name" value="Periplasmic binding protein-like II"/>
    <property type="match status" value="1"/>
</dbReference>
<keyword evidence="3" id="KW-0238">DNA-binding</keyword>
<dbReference type="InterPro" id="IPR036388">
    <property type="entry name" value="WH-like_DNA-bd_sf"/>
</dbReference>
<dbReference type="PANTHER" id="PTHR30427">
    <property type="entry name" value="TRANSCRIPTIONAL ACTIVATOR PROTEIN LYSR"/>
    <property type="match status" value="1"/>
</dbReference>
<dbReference type="GO" id="GO:0003700">
    <property type="term" value="F:DNA-binding transcription factor activity"/>
    <property type="evidence" value="ECO:0007669"/>
    <property type="project" value="InterPro"/>
</dbReference>
<evidence type="ECO:0000259" key="6">
    <source>
        <dbReference type="PROSITE" id="PS50931"/>
    </source>
</evidence>
<accession>A0A6L6J2U2</accession>
<dbReference type="Pfam" id="PF03466">
    <property type="entry name" value="LysR_substrate"/>
    <property type="match status" value="1"/>
</dbReference>
<dbReference type="InterPro" id="IPR005119">
    <property type="entry name" value="LysR_subst-bd"/>
</dbReference>
<dbReference type="Gene3D" id="1.10.10.10">
    <property type="entry name" value="Winged helix-like DNA-binding domain superfamily/Winged helix DNA-binding domain"/>
    <property type="match status" value="1"/>
</dbReference>
<evidence type="ECO:0000256" key="4">
    <source>
        <dbReference type="ARBA" id="ARBA00023163"/>
    </source>
</evidence>
<evidence type="ECO:0000256" key="5">
    <source>
        <dbReference type="SAM" id="MobiDB-lite"/>
    </source>
</evidence>
<dbReference type="PRINTS" id="PR00039">
    <property type="entry name" value="HTHLYSR"/>
</dbReference>
<dbReference type="PROSITE" id="PS50931">
    <property type="entry name" value="HTH_LYSR"/>
    <property type="match status" value="1"/>
</dbReference>
<evidence type="ECO:0000256" key="2">
    <source>
        <dbReference type="ARBA" id="ARBA00023015"/>
    </source>
</evidence>
<keyword evidence="4" id="KW-0804">Transcription</keyword>
<feature type="region of interest" description="Disordered" evidence="5">
    <location>
        <begin position="1"/>
        <end position="22"/>
    </location>
</feature>
<keyword evidence="2" id="KW-0805">Transcription regulation</keyword>
<dbReference type="InterPro" id="IPR036390">
    <property type="entry name" value="WH_DNA-bd_sf"/>
</dbReference>
<comment type="similarity">
    <text evidence="1">Belongs to the LysR transcriptional regulatory family.</text>
</comment>
<sequence length="320" mass="35264">MAGSPTRPASGSRSRMSDAGSEPEISLRLLEIFAAMMRSATTVEAAESLHISQPAVSAGLRQLETNLGLTLFERGARRLIPTNHAHTLYEEIRPIFGLMRGVARRTREMRLGMIGRLRILSTHPLGNSVVPRALSRFLDDRPDISVSYDVRNMAHVIEAVQDGTADIGLALLNTGLEQVNLQPLMQSRVVALVPEHDPLARQDAITARDLQGKMLLGIEQDSQLGNLVRDAFRQQGVPYHPRVESRLCQTAALLAAHGMGCAIVDPWSAQVFPTPGLVIRPWQPELSVRAVLLTRKGVPHSELLRQFVSELQRELRRAAV</sequence>
<dbReference type="Gene3D" id="3.40.190.290">
    <property type="match status" value="1"/>
</dbReference>
<comment type="caution">
    <text evidence="7">The sequence shown here is derived from an EMBL/GenBank/DDBJ whole genome shotgun (WGS) entry which is preliminary data.</text>
</comment>
<dbReference type="GO" id="GO:0010628">
    <property type="term" value="P:positive regulation of gene expression"/>
    <property type="evidence" value="ECO:0007669"/>
    <property type="project" value="TreeGrafter"/>
</dbReference>
<gene>
    <name evidence="7" type="ORF">GL284_18295</name>
</gene>
<evidence type="ECO:0000313" key="7">
    <source>
        <dbReference type="EMBL" id="MTH66211.1"/>
    </source>
</evidence>
<dbReference type="AlphaFoldDB" id="A0A6L6J2U2"/>
<organism evidence="7 8">
    <name type="scientific">Paracoccus shanxieyensis</name>
    <dbReference type="NCBI Taxonomy" id="2675752"/>
    <lineage>
        <taxon>Bacteria</taxon>
        <taxon>Pseudomonadati</taxon>
        <taxon>Pseudomonadota</taxon>
        <taxon>Alphaproteobacteria</taxon>
        <taxon>Rhodobacterales</taxon>
        <taxon>Paracoccaceae</taxon>
        <taxon>Paracoccus</taxon>
    </lineage>
</organism>
<name>A0A6L6J2U2_9RHOB</name>
<reference evidence="7 8" key="1">
    <citation type="submission" date="2019-11" db="EMBL/GenBank/DDBJ databases">
        <authorList>
            <person name="Dong K."/>
        </authorList>
    </citation>
    <scope>NUCLEOTIDE SEQUENCE [LARGE SCALE GENOMIC DNA]</scope>
    <source>
        <strain evidence="7 8">DK608</strain>
    </source>
</reference>
<dbReference type="PANTHER" id="PTHR30427:SF1">
    <property type="entry name" value="TRANSCRIPTIONAL ACTIVATOR PROTEIN LYSR"/>
    <property type="match status" value="1"/>
</dbReference>
<evidence type="ECO:0000256" key="3">
    <source>
        <dbReference type="ARBA" id="ARBA00023125"/>
    </source>
</evidence>
<proteinExistence type="inferred from homology"/>
<evidence type="ECO:0000256" key="1">
    <source>
        <dbReference type="ARBA" id="ARBA00009437"/>
    </source>
</evidence>
<evidence type="ECO:0000313" key="8">
    <source>
        <dbReference type="Proteomes" id="UP000478740"/>
    </source>
</evidence>
<protein>
    <submittedName>
        <fullName evidence="7">LysR family transcriptional regulator</fullName>
    </submittedName>
</protein>
<dbReference type="InterPro" id="IPR000847">
    <property type="entry name" value="LysR_HTH_N"/>
</dbReference>
<dbReference type="Proteomes" id="UP000478740">
    <property type="component" value="Unassembled WGS sequence"/>
</dbReference>
<dbReference type="Pfam" id="PF00126">
    <property type="entry name" value="HTH_1"/>
    <property type="match status" value="1"/>
</dbReference>
<dbReference type="EMBL" id="WMII01000024">
    <property type="protein sequence ID" value="MTH66211.1"/>
    <property type="molecule type" value="Genomic_DNA"/>
</dbReference>
<dbReference type="GO" id="GO:0043565">
    <property type="term" value="F:sequence-specific DNA binding"/>
    <property type="evidence" value="ECO:0007669"/>
    <property type="project" value="TreeGrafter"/>
</dbReference>
<keyword evidence="8" id="KW-1185">Reference proteome</keyword>